<gene>
    <name evidence="1" type="primary">Acey_s0338.g2944</name>
    <name evidence="1" type="ORF">Y032_0338g2944</name>
</gene>
<dbReference type="AlphaFoldDB" id="A0A016RZ95"/>
<dbReference type="EMBL" id="JARK01001674">
    <property type="protein sequence ID" value="EYB83319.1"/>
    <property type="molecule type" value="Genomic_DNA"/>
</dbReference>
<name>A0A016RZ95_9BILA</name>
<evidence type="ECO:0000313" key="2">
    <source>
        <dbReference type="Proteomes" id="UP000024635"/>
    </source>
</evidence>
<protein>
    <submittedName>
        <fullName evidence="1">Uncharacterized protein</fullName>
    </submittedName>
</protein>
<keyword evidence="2" id="KW-1185">Reference proteome</keyword>
<dbReference type="Proteomes" id="UP000024635">
    <property type="component" value="Unassembled WGS sequence"/>
</dbReference>
<sequence>MRRVKRALKEVRKADVSWTVLQILNHVNLTSYGVDRAECLSGNETRIDWIQCSTCENRRHKKCIPGNRFCPLDGTMFSGTISSCTDFQSVVFSTYQSQ</sequence>
<proteinExistence type="predicted"/>
<comment type="caution">
    <text evidence="1">The sequence shown here is derived from an EMBL/GenBank/DDBJ whole genome shotgun (WGS) entry which is preliminary data.</text>
</comment>
<evidence type="ECO:0000313" key="1">
    <source>
        <dbReference type="EMBL" id="EYB83319.1"/>
    </source>
</evidence>
<organism evidence="1 2">
    <name type="scientific">Ancylostoma ceylanicum</name>
    <dbReference type="NCBI Taxonomy" id="53326"/>
    <lineage>
        <taxon>Eukaryota</taxon>
        <taxon>Metazoa</taxon>
        <taxon>Ecdysozoa</taxon>
        <taxon>Nematoda</taxon>
        <taxon>Chromadorea</taxon>
        <taxon>Rhabditida</taxon>
        <taxon>Rhabditina</taxon>
        <taxon>Rhabditomorpha</taxon>
        <taxon>Strongyloidea</taxon>
        <taxon>Ancylostomatidae</taxon>
        <taxon>Ancylostomatinae</taxon>
        <taxon>Ancylostoma</taxon>
    </lineage>
</organism>
<accession>A0A016RZ95</accession>
<reference evidence="2" key="1">
    <citation type="journal article" date="2015" name="Nat. Genet.">
        <title>The genome and transcriptome of the zoonotic hookworm Ancylostoma ceylanicum identify infection-specific gene families.</title>
        <authorList>
            <person name="Schwarz E.M."/>
            <person name="Hu Y."/>
            <person name="Antoshechkin I."/>
            <person name="Miller M.M."/>
            <person name="Sternberg P.W."/>
            <person name="Aroian R.V."/>
        </authorList>
    </citation>
    <scope>NUCLEOTIDE SEQUENCE</scope>
    <source>
        <strain evidence="2">HY135</strain>
    </source>
</reference>